<reference evidence="13 14" key="1">
    <citation type="submission" date="2024-11" db="EMBL/GenBank/DDBJ databases">
        <title>Adaptive evolution of stress response genes in parasites aligns with host niche diversity.</title>
        <authorList>
            <person name="Hahn C."/>
            <person name="Resl P."/>
        </authorList>
    </citation>
    <scope>NUCLEOTIDE SEQUENCE [LARGE SCALE GENOMIC DNA]</scope>
    <source>
        <strain evidence="13">EGGRZ-B1_66</strain>
        <tissue evidence="13">Body</tissue>
    </source>
</reference>
<feature type="domain" description="Cation efflux protein transmembrane" evidence="12">
    <location>
        <begin position="43"/>
        <end position="187"/>
    </location>
</feature>
<evidence type="ECO:0000313" key="13">
    <source>
        <dbReference type="EMBL" id="KAL3313247.1"/>
    </source>
</evidence>
<keyword evidence="7" id="KW-0406">Ion transport</keyword>
<dbReference type="Proteomes" id="UP001626550">
    <property type="component" value="Unassembled WGS sequence"/>
</dbReference>
<dbReference type="InterPro" id="IPR058533">
    <property type="entry name" value="Cation_efflux_TM"/>
</dbReference>
<organism evidence="13 14">
    <name type="scientific">Cichlidogyrus casuarinus</name>
    <dbReference type="NCBI Taxonomy" id="1844966"/>
    <lineage>
        <taxon>Eukaryota</taxon>
        <taxon>Metazoa</taxon>
        <taxon>Spiralia</taxon>
        <taxon>Lophotrochozoa</taxon>
        <taxon>Platyhelminthes</taxon>
        <taxon>Monogenea</taxon>
        <taxon>Monopisthocotylea</taxon>
        <taxon>Dactylogyridea</taxon>
        <taxon>Ancyrocephalidae</taxon>
        <taxon>Cichlidogyrus</taxon>
    </lineage>
</organism>
<comment type="subcellular location">
    <subcellularLocation>
        <location evidence="1">Golgi apparatus</location>
        <location evidence="1">trans-Golgi network membrane</location>
        <topology evidence="1">Multi-pass membrane protein</topology>
    </subcellularLocation>
</comment>
<keyword evidence="6" id="KW-0333">Golgi apparatus</keyword>
<evidence type="ECO:0000256" key="1">
    <source>
        <dbReference type="ARBA" id="ARBA00004166"/>
    </source>
</evidence>
<dbReference type="Pfam" id="PF01545">
    <property type="entry name" value="Cation_efflux"/>
    <property type="match status" value="1"/>
</dbReference>
<evidence type="ECO:0000256" key="2">
    <source>
        <dbReference type="ARBA" id="ARBA00022448"/>
    </source>
</evidence>
<feature type="transmembrane region" description="Helical" evidence="11">
    <location>
        <begin position="203"/>
        <end position="222"/>
    </location>
</feature>
<dbReference type="Gene3D" id="1.20.1510.10">
    <property type="entry name" value="Cation efflux protein transmembrane domain"/>
    <property type="match status" value="1"/>
</dbReference>
<evidence type="ECO:0000313" key="14">
    <source>
        <dbReference type="Proteomes" id="UP001626550"/>
    </source>
</evidence>
<feature type="transmembrane region" description="Helical" evidence="11">
    <location>
        <begin position="63"/>
        <end position="85"/>
    </location>
</feature>
<dbReference type="GO" id="GO:0005794">
    <property type="term" value="C:Golgi apparatus"/>
    <property type="evidence" value="ECO:0007669"/>
    <property type="project" value="UniProtKB-SubCell"/>
</dbReference>
<keyword evidence="2" id="KW-0813">Transport</keyword>
<evidence type="ECO:0000256" key="5">
    <source>
        <dbReference type="ARBA" id="ARBA00022989"/>
    </source>
</evidence>
<feature type="transmembrane region" description="Helical" evidence="11">
    <location>
        <begin position="136"/>
        <end position="156"/>
    </location>
</feature>
<dbReference type="InterPro" id="IPR027469">
    <property type="entry name" value="Cation_efflux_TMD_sf"/>
</dbReference>
<evidence type="ECO:0000256" key="4">
    <source>
        <dbReference type="ARBA" id="ARBA00022833"/>
    </source>
</evidence>
<keyword evidence="8 11" id="KW-0472">Membrane</keyword>
<proteinExistence type="predicted"/>
<protein>
    <recommendedName>
        <fullName evidence="12">Cation efflux protein transmembrane domain-containing protein</fullName>
    </recommendedName>
</protein>
<evidence type="ECO:0000256" key="10">
    <source>
        <dbReference type="ARBA" id="ARBA00045455"/>
    </source>
</evidence>
<keyword evidence="4" id="KW-0862">Zinc</keyword>
<comment type="caution">
    <text evidence="13">The sequence shown here is derived from an EMBL/GenBank/DDBJ whole genome shotgun (WGS) entry which is preliminary data.</text>
</comment>
<dbReference type="PANTHER" id="PTHR46531">
    <property type="entry name" value="ZINC TRANSPORTER 6"/>
    <property type="match status" value="1"/>
</dbReference>
<keyword evidence="14" id="KW-1185">Reference proteome</keyword>
<comment type="subunit">
    <text evidence="9">Heterodimer with SLC30A5; form a functional zinc ion transmembrane transporter.</text>
</comment>
<evidence type="ECO:0000259" key="12">
    <source>
        <dbReference type="Pfam" id="PF01545"/>
    </source>
</evidence>
<feature type="transmembrane region" description="Helical" evidence="11">
    <location>
        <begin position="37"/>
        <end position="57"/>
    </location>
</feature>
<accession>A0ABD2Q0S7</accession>
<comment type="function">
    <text evidence="10">Has probably no intrinsic transporter activity but together with SLC30A5 forms a functional zinc ion:proton antiporter heterodimer, mediating zinc entry into the lumen of organelles along the secretory pathway. As part of that zinc ion:proton antiporter, contributes to zinc ion homeostasis within the early secretory pathway and regulates the activation and folding of enzymes like alkaline phosphatases and enzymes involved in phosphatidylinositol glycan anchor biosynthesis.</text>
</comment>
<dbReference type="AlphaFoldDB" id="A0ABD2Q0S7"/>
<evidence type="ECO:0000256" key="9">
    <source>
        <dbReference type="ARBA" id="ARBA00038600"/>
    </source>
</evidence>
<evidence type="ECO:0000256" key="7">
    <source>
        <dbReference type="ARBA" id="ARBA00023065"/>
    </source>
</evidence>
<dbReference type="SUPFAM" id="SSF161111">
    <property type="entry name" value="Cation efflux protein transmembrane domain-like"/>
    <property type="match status" value="1"/>
</dbReference>
<keyword evidence="5 11" id="KW-1133">Transmembrane helix</keyword>
<sequence length="385" mass="43679">MLLKAFAETGKDLMRVVAVICEEIKQLIRFQLKARRLLNLLCLLLCFLNILAFFCYYTQSILIAALFGLNLFDFLCLCVSILCLWSEKKSCSFEDHPFGHDRFAVLGMFSTLIVSILYSFFLFKEGMERVLEPADISIDFILPLALISIMLHHLVVHKTYNPALAHITDVCDKNIFQCNLTDVSQSLQQIIPKSFPLKLPQSFNTLDILGYVTLSCCVYAYLSIATTEEYVIRHAGHDEDHLPLLNSTDTVFTMLLAIVNVITLLPMTNYCGRILLQTAPGRLLGPINYALRECSHYDGVLEIKKDHFWETGFHRVAGSLHVRVRSDADEQLILAKITERLSVHVHLLTVQVYKGEWTQRIANSHCCSDKHQSCAHAHGEPGQCK</sequence>
<gene>
    <name evidence="13" type="ORF">Ciccas_008154</name>
</gene>
<dbReference type="PANTHER" id="PTHR46531:SF1">
    <property type="entry name" value="ZINC TRANSPORTER 6"/>
    <property type="match status" value="1"/>
</dbReference>
<feature type="transmembrane region" description="Helical" evidence="11">
    <location>
        <begin position="251"/>
        <end position="272"/>
    </location>
</feature>
<evidence type="ECO:0000256" key="8">
    <source>
        <dbReference type="ARBA" id="ARBA00023136"/>
    </source>
</evidence>
<evidence type="ECO:0000256" key="3">
    <source>
        <dbReference type="ARBA" id="ARBA00022692"/>
    </source>
</evidence>
<dbReference type="EMBL" id="JBJKFK010001376">
    <property type="protein sequence ID" value="KAL3313247.1"/>
    <property type="molecule type" value="Genomic_DNA"/>
</dbReference>
<dbReference type="InterPro" id="IPR052005">
    <property type="entry name" value="CDF_SLC30A"/>
</dbReference>
<evidence type="ECO:0000256" key="6">
    <source>
        <dbReference type="ARBA" id="ARBA00023034"/>
    </source>
</evidence>
<feature type="transmembrane region" description="Helical" evidence="11">
    <location>
        <begin position="105"/>
        <end position="124"/>
    </location>
</feature>
<dbReference type="GO" id="GO:0006811">
    <property type="term" value="P:monoatomic ion transport"/>
    <property type="evidence" value="ECO:0007669"/>
    <property type="project" value="UniProtKB-KW"/>
</dbReference>
<name>A0ABD2Q0S7_9PLAT</name>
<keyword evidence="3 11" id="KW-0812">Transmembrane</keyword>
<evidence type="ECO:0000256" key="11">
    <source>
        <dbReference type="SAM" id="Phobius"/>
    </source>
</evidence>